<dbReference type="EMBL" id="FOAF01000005">
    <property type="protein sequence ID" value="SEL95316.1"/>
    <property type="molecule type" value="Genomic_DNA"/>
</dbReference>
<dbReference type="AlphaFoldDB" id="A0A1H7UEU4"/>
<gene>
    <name evidence="2" type="ORF">SAMN05661044_03853</name>
</gene>
<organism evidence="2 3">
    <name type="scientific">Olivibacter domesticus</name>
    <name type="common">Pseudosphingobacterium domesticum</name>
    <dbReference type="NCBI Taxonomy" id="407022"/>
    <lineage>
        <taxon>Bacteria</taxon>
        <taxon>Pseudomonadati</taxon>
        <taxon>Bacteroidota</taxon>
        <taxon>Sphingobacteriia</taxon>
        <taxon>Sphingobacteriales</taxon>
        <taxon>Sphingobacteriaceae</taxon>
        <taxon>Olivibacter</taxon>
    </lineage>
</organism>
<proteinExistence type="predicted"/>
<keyword evidence="3" id="KW-1185">Reference proteome</keyword>
<dbReference type="Proteomes" id="UP000199421">
    <property type="component" value="Unassembled WGS sequence"/>
</dbReference>
<reference evidence="3" key="1">
    <citation type="submission" date="2016-10" db="EMBL/GenBank/DDBJ databases">
        <authorList>
            <person name="Varghese N."/>
            <person name="Submissions S."/>
        </authorList>
    </citation>
    <scope>NUCLEOTIDE SEQUENCE [LARGE SCALE GENOMIC DNA]</scope>
    <source>
        <strain evidence="3">DSM 18733</strain>
    </source>
</reference>
<sequence>MKLQLYFCRMMQNFRSSRVCGFFCVILLSVFTVKVNRSIATLLSSKINVTVKLMEDVEEAEQEKQEEKKDAEKHKGFDYHAIDEKKIAWIFPKGCKKGEYPGRSAYPTDYLHSIPVPPPDGTI</sequence>
<evidence type="ECO:0000313" key="3">
    <source>
        <dbReference type="Proteomes" id="UP000199421"/>
    </source>
</evidence>
<protein>
    <submittedName>
        <fullName evidence="2">Uncharacterized protein</fullName>
    </submittedName>
</protein>
<evidence type="ECO:0000313" key="2">
    <source>
        <dbReference type="EMBL" id="SEL95316.1"/>
    </source>
</evidence>
<name>A0A1H7UEU4_OLID1</name>
<accession>A0A1H7UEU4</accession>
<evidence type="ECO:0000256" key="1">
    <source>
        <dbReference type="SAM" id="Coils"/>
    </source>
</evidence>
<dbReference type="STRING" id="407022.SAMN05661044_03853"/>
<keyword evidence="1" id="KW-0175">Coiled coil</keyword>
<feature type="coiled-coil region" evidence="1">
    <location>
        <begin position="50"/>
        <end position="77"/>
    </location>
</feature>